<dbReference type="Proteomes" id="UP001525968">
    <property type="component" value="Unassembled WGS sequence"/>
</dbReference>
<reference evidence="1 2" key="1">
    <citation type="submission" date="2022-09" db="EMBL/GenBank/DDBJ databases">
        <title>Draft genome of isolate Be4.</title>
        <authorList>
            <person name="Sanchez-Castro I."/>
            <person name="Martinez-Rodriguez P."/>
            <person name="Descostes M."/>
            <person name="Merroun M."/>
        </authorList>
    </citation>
    <scope>NUCLEOTIDE SEQUENCE [LARGE SCALE GENOMIC DNA]</scope>
    <source>
        <strain evidence="1 2">Be4</strain>
    </source>
</reference>
<name>A0ABT2PIQ9_9BURK</name>
<comment type="caution">
    <text evidence="1">The sequence shown here is derived from an EMBL/GenBank/DDBJ whole genome shotgun (WGS) entry which is preliminary data.</text>
</comment>
<proteinExistence type="predicted"/>
<sequence length="623" mass="67820">MYLPITLTGSPLPIPLNADFGHAPLGDFGKRSVQAVPTEAPRLADATDRPRVPGCALGSRLLNMLSPPNARQHARILEALTDSSMLVAQLLGKVCDAPRYMSAGLATKKLLHRLATTAAPLTRQGVQLSGVLRHRVEVHVLHMTASQLLTLRDGLACVRQSPDISQQDEIQQLAVVRDVVGRALAAHAQTLLTRADASLLPALQQALAQLPREAAHPGAAAQSFTMLWGMARELLRQQGYAQYAPDDRRAMQRELVQAFCSQAVHNAAITNEQLSALLQTLPVERQVQLGQITRQILHTPPTLFLRALQQATQQLLQDMQQRLYQAYQALQARPALTGSALTEQVVRLETALNQLCAYFSARGERLDPMLSEMLNTVFPQIEATLLQPTHLPLAALDNRSLRELGLSMTRMKMEGTAQRVAHAIRQRQAAADTPYARAMHALAEALRDRDFTAALDRLAEAADRCEQAAGIYRQLASPGQPTASREKRMHTTVQQWDRSTLLALRTAMDQPVSCALVFTLEQLGNELLQGADALLGKQLLDAHQDLQMLHQAVIAQLGQHGIQPPSVIREIYGPADLDAHALGALRSVCARSGITLRLAGTTLQVFRTAPAASTPPPASHAGC</sequence>
<dbReference type="RefSeq" id="WP_261499057.1">
    <property type="nucleotide sequence ID" value="NZ_JAODYH010000003.1"/>
</dbReference>
<evidence type="ECO:0000313" key="2">
    <source>
        <dbReference type="Proteomes" id="UP001525968"/>
    </source>
</evidence>
<protein>
    <submittedName>
        <fullName evidence="1">Uncharacterized protein</fullName>
    </submittedName>
</protein>
<organism evidence="1 2">
    <name type="scientific">Acidovorax bellezanensis</name>
    <dbReference type="NCBI Taxonomy" id="2976702"/>
    <lineage>
        <taxon>Bacteria</taxon>
        <taxon>Pseudomonadati</taxon>
        <taxon>Pseudomonadota</taxon>
        <taxon>Betaproteobacteria</taxon>
        <taxon>Burkholderiales</taxon>
        <taxon>Comamonadaceae</taxon>
        <taxon>Acidovorax</taxon>
    </lineage>
</organism>
<keyword evidence="2" id="KW-1185">Reference proteome</keyword>
<dbReference type="EMBL" id="JAODYH010000003">
    <property type="protein sequence ID" value="MCT9810078.1"/>
    <property type="molecule type" value="Genomic_DNA"/>
</dbReference>
<evidence type="ECO:0000313" key="1">
    <source>
        <dbReference type="EMBL" id="MCT9810078.1"/>
    </source>
</evidence>
<gene>
    <name evidence="1" type="ORF">N0K08_05505</name>
</gene>
<accession>A0ABT2PIQ9</accession>